<dbReference type="InterPro" id="IPR029045">
    <property type="entry name" value="ClpP/crotonase-like_dom_sf"/>
</dbReference>
<dbReference type="Gene3D" id="3.90.226.10">
    <property type="entry name" value="2-enoyl-CoA Hydratase, Chain A, domain 1"/>
    <property type="match status" value="1"/>
</dbReference>
<sequence length="247" mass="27386">MNVTIENEIKIIRMGDKGPNLLSVDRVKKIIKELNYNECKAVIILGNETVFSAGLNLKDLMSAKERKEVSLIFGTLGDLFTACREFPGPVISIVGGHAIAGGCLLALASDYRYGIHGTHRMGLNEMYIGIDLPPDMLSIISHSISRDNLFEVATQCKMYTPSQAHKKGLINELIGHRLTGKKRATSQALKKAKELAKFYIDAGEPFVRLKQSLMHDTNFDYEILIDNWFSSETQAKVKAVVGSLSKK</sequence>
<gene>
    <name evidence="1" type="ORF">METZ01_LOCUS32223</name>
</gene>
<dbReference type="SUPFAM" id="SSF52096">
    <property type="entry name" value="ClpP/crotonase"/>
    <property type="match status" value="1"/>
</dbReference>
<organism evidence="1">
    <name type="scientific">marine metagenome</name>
    <dbReference type="NCBI Taxonomy" id="408172"/>
    <lineage>
        <taxon>unclassified sequences</taxon>
        <taxon>metagenomes</taxon>
        <taxon>ecological metagenomes</taxon>
    </lineage>
</organism>
<dbReference type="EMBL" id="UINC01001383">
    <property type="protein sequence ID" value="SUZ79369.1"/>
    <property type="molecule type" value="Genomic_DNA"/>
</dbReference>
<protein>
    <recommendedName>
        <fullName evidence="2">Enoyl-CoA hydratase</fullName>
    </recommendedName>
</protein>
<dbReference type="GO" id="GO:0003824">
    <property type="term" value="F:catalytic activity"/>
    <property type="evidence" value="ECO:0007669"/>
    <property type="project" value="UniProtKB-ARBA"/>
</dbReference>
<dbReference type="InterPro" id="IPR001753">
    <property type="entry name" value="Enoyl-CoA_hydra/iso"/>
</dbReference>
<dbReference type="PANTHER" id="PTHR11941">
    <property type="entry name" value="ENOYL-COA HYDRATASE-RELATED"/>
    <property type="match status" value="1"/>
</dbReference>
<reference evidence="1" key="1">
    <citation type="submission" date="2018-05" db="EMBL/GenBank/DDBJ databases">
        <authorList>
            <person name="Lanie J.A."/>
            <person name="Ng W.-L."/>
            <person name="Kazmierczak K.M."/>
            <person name="Andrzejewski T.M."/>
            <person name="Davidsen T.M."/>
            <person name="Wayne K.J."/>
            <person name="Tettelin H."/>
            <person name="Glass J.I."/>
            <person name="Rusch D."/>
            <person name="Podicherti R."/>
            <person name="Tsui H.-C.T."/>
            <person name="Winkler M.E."/>
        </authorList>
    </citation>
    <scope>NUCLEOTIDE SEQUENCE</scope>
</reference>
<dbReference type="GO" id="GO:0006635">
    <property type="term" value="P:fatty acid beta-oxidation"/>
    <property type="evidence" value="ECO:0007669"/>
    <property type="project" value="TreeGrafter"/>
</dbReference>
<accession>A0A381QLQ2</accession>
<evidence type="ECO:0008006" key="2">
    <source>
        <dbReference type="Google" id="ProtNLM"/>
    </source>
</evidence>
<dbReference type="Pfam" id="PF00378">
    <property type="entry name" value="ECH_1"/>
    <property type="match status" value="1"/>
</dbReference>
<name>A0A381QLQ2_9ZZZZ</name>
<proteinExistence type="predicted"/>
<dbReference type="PANTHER" id="PTHR11941:SF54">
    <property type="entry name" value="ENOYL-COA HYDRATASE, MITOCHONDRIAL"/>
    <property type="match status" value="1"/>
</dbReference>
<dbReference type="AlphaFoldDB" id="A0A381QLQ2"/>
<dbReference type="CDD" id="cd06558">
    <property type="entry name" value="crotonase-like"/>
    <property type="match status" value="1"/>
</dbReference>
<evidence type="ECO:0000313" key="1">
    <source>
        <dbReference type="EMBL" id="SUZ79369.1"/>
    </source>
</evidence>